<name>A0A8H5UVU0_9HYPO</name>
<protein>
    <submittedName>
        <fullName evidence="2">Uncharacterized protein</fullName>
    </submittedName>
</protein>
<dbReference type="Proteomes" id="UP000546213">
    <property type="component" value="Unassembled WGS sequence"/>
</dbReference>
<gene>
    <name evidence="2" type="ORF">FPCIR_2575</name>
</gene>
<accession>A0A8H5UVU0</accession>
<evidence type="ECO:0000313" key="2">
    <source>
        <dbReference type="EMBL" id="KAF5599179.1"/>
    </source>
</evidence>
<comment type="caution">
    <text evidence="2">The sequence shown here is derived from an EMBL/GenBank/DDBJ whole genome shotgun (WGS) entry which is preliminary data.</text>
</comment>
<reference evidence="2 3" key="1">
    <citation type="submission" date="2020-05" db="EMBL/GenBank/DDBJ databases">
        <title>Identification and distribution of gene clusters putatively required for synthesis of sphingolipid metabolism inhibitors in phylogenetically diverse species of the filamentous fungus Fusarium.</title>
        <authorList>
            <person name="Kim H.-S."/>
            <person name="Busman M."/>
            <person name="Brown D.W."/>
            <person name="Divon H."/>
            <person name="Uhlig S."/>
            <person name="Proctor R.H."/>
        </authorList>
    </citation>
    <scope>NUCLEOTIDE SEQUENCE [LARGE SCALE GENOMIC DNA]</scope>
    <source>
        <strain evidence="2 3">NRRL 36939</strain>
    </source>
</reference>
<evidence type="ECO:0000256" key="1">
    <source>
        <dbReference type="SAM" id="MobiDB-lite"/>
    </source>
</evidence>
<feature type="region of interest" description="Disordered" evidence="1">
    <location>
        <begin position="1"/>
        <end position="39"/>
    </location>
</feature>
<keyword evidence="3" id="KW-1185">Reference proteome</keyword>
<dbReference type="EMBL" id="JAAOAS010000054">
    <property type="protein sequence ID" value="KAF5599179.1"/>
    <property type="molecule type" value="Genomic_DNA"/>
</dbReference>
<dbReference type="OrthoDB" id="10568453at2759"/>
<sequence>MRHTPALRHIREGAQIPDPDFDGGPAGAPLVDLPGEGGNDSDEALRGFHNSFGFDDAGTFFISDFDTRGSAPLVVGAHLVNLTLPGESNFHSTNRGLHFLKLWRIAPTSLLSSITGSLQNAFWVTISHLTQ</sequence>
<dbReference type="AlphaFoldDB" id="A0A8H5UVU0"/>
<organism evidence="2 3">
    <name type="scientific">Fusarium pseudocircinatum</name>
    <dbReference type="NCBI Taxonomy" id="56676"/>
    <lineage>
        <taxon>Eukaryota</taxon>
        <taxon>Fungi</taxon>
        <taxon>Dikarya</taxon>
        <taxon>Ascomycota</taxon>
        <taxon>Pezizomycotina</taxon>
        <taxon>Sordariomycetes</taxon>
        <taxon>Hypocreomycetidae</taxon>
        <taxon>Hypocreales</taxon>
        <taxon>Nectriaceae</taxon>
        <taxon>Fusarium</taxon>
        <taxon>Fusarium fujikuroi species complex</taxon>
    </lineage>
</organism>
<evidence type="ECO:0000313" key="3">
    <source>
        <dbReference type="Proteomes" id="UP000546213"/>
    </source>
</evidence>
<proteinExistence type="predicted"/>